<protein>
    <submittedName>
        <fullName evidence="3">Type II secretion system protein</fullName>
    </submittedName>
</protein>
<sequence length="162" mass="17045">MISQRGATLVELVITIVIISVAIAGVVGAFSLIASRSADPLNQTRVVELAQLYMDEILAKKYDDSTPQGGTPKYSGGCTIGPEPGENRGNFDDVDDYHDLTDSPPRSAESVLNGYSGFSVSVTVACAGADVGLPGSEAKRVELNIQAPGNQSFIMSAYRANF</sequence>
<evidence type="ECO:0000313" key="4">
    <source>
        <dbReference type="Proteomes" id="UP001305746"/>
    </source>
</evidence>
<dbReference type="Proteomes" id="UP001305746">
    <property type="component" value="Unassembled WGS sequence"/>
</dbReference>
<reference evidence="3 4" key="1">
    <citation type="submission" date="2023-12" db="EMBL/GenBank/DDBJ databases">
        <title>Marinobacter qingdaonensis sp. nov., isolated from the intertidal sediment of Qingdao, PR China.</title>
        <authorList>
            <person name="Li Y."/>
        </authorList>
    </citation>
    <scope>NUCLEOTIDE SEQUENCE [LARGE SCALE GENOMIC DNA]</scope>
    <source>
        <strain evidence="3 4">ASW11-75</strain>
    </source>
</reference>
<evidence type="ECO:0000256" key="2">
    <source>
        <dbReference type="SAM" id="Phobius"/>
    </source>
</evidence>
<feature type="transmembrane region" description="Helical" evidence="2">
    <location>
        <begin position="12"/>
        <end position="34"/>
    </location>
</feature>
<gene>
    <name evidence="3" type="ORF">U5822_18015</name>
</gene>
<keyword evidence="2" id="KW-0812">Transmembrane</keyword>
<keyword evidence="2" id="KW-1133">Transmembrane helix</keyword>
<dbReference type="RefSeq" id="WP_322857065.1">
    <property type="nucleotide sequence ID" value="NZ_JAYDCJ010000005.1"/>
</dbReference>
<feature type="region of interest" description="Disordered" evidence="1">
    <location>
        <begin position="64"/>
        <end position="92"/>
    </location>
</feature>
<dbReference type="EMBL" id="JAYDCJ010000005">
    <property type="protein sequence ID" value="MEA1082567.1"/>
    <property type="molecule type" value="Genomic_DNA"/>
</dbReference>
<dbReference type="InterPro" id="IPR012902">
    <property type="entry name" value="N_methyl_site"/>
</dbReference>
<accession>A0ABU5P3K4</accession>
<evidence type="ECO:0000256" key="1">
    <source>
        <dbReference type="SAM" id="MobiDB-lite"/>
    </source>
</evidence>
<name>A0ABU5P3K4_9GAMM</name>
<organism evidence="3 4">
    <name type="scientific">Marinobacter qingdaonensis</name>
    <dbReference type="NCBI Taxonomy" id="3108486"/>
    <lineage>
        <taxon>Bacteria</taxon>
        <taxon>Pseudomonadati</taxon>
        <taxon>Pseudomonadota</taxon>
        <taxon>Gammaproteobacteria</taxon>
        <taxon>Pseudomonadales</taxon>
        <taxon>Marinobacteraceae</taxon>
        <taxon>Marinobacter</taxon>
    </lineage>
</organism>
<evidence type="ECO:0000313" key="3">
    <source>
        <dbReference type="EMBL" id="MEA1082567.1"/>
    </source>
</evidence>
<proteinExistence type="predicted"/>
<dbReference type="Pfam" id="PF07963">
    <property type="entry name" value="N_methyl"/>
    <property type="match status" value="1"/>
</dbReference>
<keyword evidence="2" id="KW-0472">Membrane</keyword>
<comment type="caution">
    <text evidence="3">The sequence shown here is derived from an EMBL/GenBank/DDBJ whole genome shotgun (WGS) entry which is preliminary data.</text>
</comment>
<dbReference type="NCBIfam" id="TIGR02532">
    <property type="entry name" value="IV_pilin_GFxxxE"/>
    <property type="match status" value="1"/>
</dbReference>
<keyword evidence="4" id="KW-1185">Reference proteome</keyword>